<dbReference type="EMBL" id="ML995563">
    <property type="protein sequence ID" value="KAF2135638.1"/>
    <property type="molecule type" value="Genomic_DNA"/>
</dbReference>
<evidence type="ECO:0000313" key="2">
    <source>
        <dbReference type="Proteomes" id="UP000799438"/>
    </source>
</evidence>
<dbReference type="RefSeq" id="XP_033391356.1">
    <property type="nucleotide sequence ID" value="XM_033535811.1"/>
</dbReference>
<proteinExistence type="predicted"/>
<evidence type="ECO:0000313" key="1">
    <source>
        <dbReference type="EMBL" id="KAF2135638.1"/>
    </source>
</evidence>
<dbReference type="Proteomes" id="UP000799438">
    <property type="component" value="Unassembled WGS sequence"/>
</dbReference>
<keyword evidence="2" id="KW-1185">Reference proteome</keyword>
<sequence length="458" mass="53120">MLQDSLERMINIALDKTLSQYVETLVFRPRELRAPGSFKEWKGKIERFVGNDPLLLAGSPHGTLQSPYSTSMSDQELRELYDLYKADREAPMQFLDCYLGRERESKSNPMVLLGSWFDLAIENLHQLKTFEAIPDPDDCVWRGIQFLSSYPWTALDSEAQAHLACILVALGRSSTKPRSMVFNTIGGAFWGEENLEFLWGEIPLSEQKLFISDTRSGQIETSPYCAQIWWMKQAFTNITDLEFSVECDENLFHGIVRPLADCLRAAGNLERLVFACKADSASTLERPEWDILSQLEEVQWPRLRHLHMELLTTEKSLTRLLSHIAPTLRYLSLAYVQILPYQGKWERIFNHMANVLSLDEVCLVQLKDYEASRREESDFRTLFNLKDLQYSLNEEESDEQKGSKADAYGHYEREVYDYILKKVDVIPTFDQESFYVKHLKDCAWCIMHPAKLVYENED</sequence>
<organism evidence="1 2">
    <name type="scientific">Aplosporella prunicola CBS 121167</name>
    <dbReference type="NCBI Taxonomy" id="1176127"/>
    <lineage>
        <taxon>Eukaryota</taxon>
        <taxon>Fungi</taxon>
        <taxon>Dikarya</taxon>
        <taxon>Ascomycota</taxon>
        <taxon>Pezizomycotina</taxon>
        <taxon>Dothideomycetes</taxon>
        <taxon>Dothideomycetes incertae sedis</taxon>
        <taxon>Botryosphaeriales</taxon>
        <taxon>Aplosporellaceae</taxon>
        <taxon>Aplosporella</taxon>
    </lineage>
</organism>
<dbReference type="AlphaFoldDB" id="A0A6A6AWK4"/>
<accession>A0A6A6AWK4</accession>
<name>A0A6A6AWK4_9PEZI</name>
<reference evidence="1" key="1">
    <citation type="journal article" date="2020" name="Stud. Mycol.">
        <title>101 Dothideomycetes genomes: a test case for predicting lifestyles and emergence of pathogens.</title>
        <authorList>
            <person name="Haridas S."/>
            <person name="Albert R."/>
            <person name="Binder M."/>
            <person name="Bloem J."/>
            <person name="Labutti K."/>
            <person name="Salamov A."/>
            <person name="Andreopoulos B."/>
            <person name="Baker S."/>
            <person name="Barry K."/>
            <person name="Bills G."/>
            <person name="Bluhm B."/>
            <person name="Cannon C."/>
            <person name="Castanera R."/>
            <person name="Culley D."/>
            <person name="Daum C."/>
            <person name="Ezra D."/>
            <person name="Gonzalez J."/>
            <person name="Henrissat B."/>
            <person name="Kuo A."/>
            <person name="Liang C."/>
            <person name="Lipzen A."/>
            <person name="Lutzoni F."/>
            <person name="Magnuson J."/>
            <person name="Mondo S."/>
            <person name="Nolan M."/>
            <person name="Ohm R."/>
            <person name="Pangilinan J."/>
            <person name="Park H.-J."/>
            <person name="Ramirez L."/>
            <person name="Alfaro M."/>
            <person name="Sun H."/>
            <person name="Tritt A."/>
            <person name="Yoshinaga Y."/>
            <person name="Zwiers L.-H."/>
            <person name="Turgeon B."/>
            <person name="Goodwin S."/>
            <person name="Spatafora J."/>
            <person name="Crous P."/>
            <person name="Grigoriev I."/>
        </authorList>
    </citation>
    <scope>NUCLEOTIDE SEQUENCE</scope>
    <source>
        <strain evidence="1">CBS 121167</strain>
    </source>
</reference>
<protein>
    <submittedName>
        <fullName evidence="1">Uncharacterized protein</fullName>
    </submittedName>
</protein>
<dbReference type="GeneID" id="54293307"/>
<gene>
    <name evidence="1" type="ORF">K452DRAFT_172250</name>
</gene>